<evidence type="ECO:0000256" key="4">
    <source>
        <dbReference type="ARBA" id="ARBA00023163"/>
    </source>
</evidence>
<dbReference type="InterPro" id="IPR000551">
    <property type="entry name" value="MerR-type_HTH_dom"/>
</dbReference>
<dbReference type="AlphaFoldDB" id="A0A2C8F7R8"/>
<keyword evidence="2" id="KW-0805">Transcription regulation</keyword>
<keyword evidence="3" id="KW-0238">DNA-binding</keyword>
<sequence length="437" mass="49724">MFTVGRLAKKHGLSRSTLLYYERIGLFAPHQHAKGDYRQYSEEDDRRLARICQYRKAGIALSVIKEMLDDGPENRIVGALEQRLEELNTEQETIRMQQELVAKLLGRPALLAGVSAMDKATWVGLLRSAGLNEDDMRQWHIQFERTAPQKHEAFLRQLAIPSMEIRAIRSMTAAPHHILQINKDSGRFMKMFFKIYEGLKREGPGSYAMTEKAYSMCEGLKERPAILETGCGSGGATLNLARISNGTVMATEIHQPFLDVLEQRAKDAGLSDKVTPCRMDMASLDFEQEQFDLIWCEGAAYIMGVDEAMAYWKQFLKPGGYLAFSDAVWLSEDIRDSAPEELKVFWADGYPAMRTVKETVHSAESLGYTHCGNFIIDTSCWVDFYADVAKRLDKVEKEYGDDPDGRPIIDLARKEKRLFEAYPNTYGYAFYVLKKEK</sequence>
<dbReference type="Gene3D" id="1.10.1660.10">
    <property type="match status" value="1"/>
</dbReference>
<evidence type="ECO:0000256" key="3">
    <source>
        <dbReference type="ARBA" id="ARBA00023125"/>
    </source>
</evidence>
<dbReference type="SUPFAM" id="SSF46955">
    <property type="entry name" value="Putative DNA-binding domain"/>
    <property type="match status" value="1"/>
</dbReference>
<keyword evidence="4" id="KW-0804">Transcription</keyword>
<gene>
    <name evidence="6" type="ORF">DPRO_1555</name>
</gene>
<protein>
    <recommendedName>
        <fullName evidence="5">HTH merR-type domain-containing protein</fullName>
    </recommendedName>
</protein>
<dbReference type="InterPro" id="IPR009061">
    <property type="entry name" value="DNA-bd_dom_put_sf"/>
</dbReference>
<dbReference type="Proteomes" id="UP000219215">
    <property type="component" value="Chromosome DPRO"/>
</dbReference>
<dbReference type="GO" id="GO:0003700">
    <property type="term" value="F:DNA-binding transcription factor activity"/>
    <property type="evidence" value="ECO:0007669"/>
    <property type="project" value="InterPro"/>
</dbReference>
<dbReference type="InterPro" id="IPR029063">
    <property type="entry name" value="SAM-dependent_MTases_sf"/>
</dbReference>
<evidence type="ECO:0000259" key="5">
    <source>
        <dbReference type="PROSITE" id="PS50937"/>
    </source>
</evidence>
<organism evidence="6 7">
    <name type="scientific">Pseudodesulfovibrio profundus</name>
    <dbReference type="NCBI Taxonomy" id="57320"/>
    <lineage>
        <taxon>Bacteria</taxon>
        <taxon>Pseudomonadati</taxon>
        <taxon>Thermodesulfobacteriota</taxon>
        <taxon>Desulfovibrionia</taxon>
        <taxon>Desulfovibrionales</taxon>
        <taxon>Desulfovibrionaceae</taxon>
    </lineage>
</organism>
<feature type="domain" description="HTH merR-type" evidence="5">
    <location>
        <begin position="1"/>
        <end position="70"/>
    </location>
</feature>
<dbReference type="GO" id="GO:0003677">
    <property type="term" value="F:DNA binding"/>
    <property type="evidence" value="ECO:0007669"/>
    <property type="project" value="UniProtKB-KW"/>
</dbReference>
<evidence type="ECO:0000256" key="1">
    <source>
        <dbReference type="ARBA" id="ARBA00022491"/>
    </source>
</evidence>
<proteinExistence type="predicted"/>
<dbReference type="SMART" id="SM00422">
    <property type="entry name" value="HTH_MERR"/>
    <property type="match status" value="1"/>
</dbReference>
<keyword evidence="7" id="KW-1185">Reference proteome</keyword>
<dbReference type="PANTHER" id="PTHR30204">
    <property type="entry name" value="REDOX-CYCLING DRUG-SENSING TRANSCRIPTIONAL ACTIVATOR SOXR"/>
    <property type="match status" value="1"/>
</dbReference>
<dbReference type="KEGG" id="pprf:DPRO_1555"/>
<evidence type="ECO:0000256" key="2">
    <source>
        <dbReference type="ARBA" id="ARBA00023015"/>
    </source>
</evidence>
<keyword evidence="1" id="KW-0678">Repressor</keyword>
<dbReference type="SUPFAM" id="SSF53335">
    <property type="entry name" value="S-adenosyl-L-methionine-dependent methyltransferases"/>
    <property type="match status" value="1"/>
</dbReference>
<name>A0A2C8F7R8_9BACT</name>
<dbReference type="OrthoDB" id="9811000at2"/>
<dbReference type="Pfam" id="PF13649">
    <property type="entry name" value="Methyltransf_25"/>
    <property type="match status" value="1"/>
</dbReference>
<dbReference type="RefSeq" id="WP_097011507.1">
    <property type="nucleotide sequence ID" value="NZ_LT907975.1"/>
</dbReference>
<dbReference type="InterPro" id="IPR047057">
    <property type="entry name" value="MerR_fam"/>
</dbReference>
<dbReference type="CDD" id="cd02440">
    <property type="entry name" value="AdoMet_MTases"/>
    <property type="match status" value="1"/>
</dbReference>
<dbReference type="Pfam" id="PF13411">
    <property type="entry name" value="MerR_1"/>
    <property type="match status" value="1"/>
</dbReference>
<reference evidence="7" key="1">
    <citation type="submission" date="2017-09" db="EMBL/GenBank/DDBJ databases">
        <authorList>
            <person name="Regsiter A."/>
            <person name="William W."/>
        </authorList>
    </citation>
    <scope>NUCLEOTIDE SEQUENCE [LARGE SCALE GENOMIC DNA]</scope>
    <source>
        <strain evidence="7">500-1</strain>
    </source>
</reference>
<accession>A0A2C8F7R8</accession>
<dbReference type="InterPro" id="IPR041698">
    <property type="entry name" value="Methyltransf_25"/>
</dbReference>
<dbReference type="PRINTS" id="PR00040">
    <property type="entry name" value="HTHMERR"/>
</dbReference>
<dbReference type="PROSITE" id="PS50937">
    <property type="entry name" value="HTH_MERR_2"/>
    <property type="match status" value="1"/>
</dbReference>
<dbReference type="EMBL" id="LT907975">
    <property type="protein sequence ID" value="SOB58452.1"/>
    <property type="molecule type" value="Genomic_DNA"/>
</dbReference>
<dbReference type="PANTHER" id="PTHR30204:SF69">
    <property type="entry name" value="MERR-FAMILY TRANSCRIPTIONAL REGULATOR"/>
    <property type="match status" value="1"/>
</dbReference>
<dbReference type="Gene3D" id="3.40.50.150">
    <property type="entry name" value="Vaccinia Virus protein VP39"/>
    <property type="match status" value="1"/>
</dbReference>
<evidence type="ECO:0000313" key="7">
    <source>
        <dbReference type="Proteomes" id="UP000219215"/>
    </source>
</evidence>
<evidence type="ECO:0000313" key="6">
    <source>
        <dbReference type="EMBL" id="SOB58452.1"/>
    </source>
</evidence>